<evidence type="ECO:0000313" key="2">
    <source>
        <dbReference type="EMBL" id="CAG4913953.1"/>
    </source>
</evidence>
<dbReference type="EMBL" id="CAJQZC010000009">
    <property type="protein sequence ID" value="CAG4913953.1"/>
    <property type="molecule type" value="Genomic_DNA"/>
</dbReference>
<keyword evidence="1" id="KW-0812">Transmembrane</keyword>
<comment type="caution">
    <text evidence="2">The sequence shown here is derived from an EMBL/GenBank/DDBJ whole genome shotgun (WGS) entry which is preliminary data.</text>
</comment>
<dbReference type="InterPro" id="IPR010295">
    <property type="entry name" value="DUF898"/>
</dbReference>
<organism evidence="2 3">
    <name type="scientific">Paraburkholderia saeva</name>
    <dbReference type="NCBI Taxonomy" id="2777537"/>
    <lineage>
        <taxon>Bacteria</taxon>
        <taxon>Pseudomonadati</taxon>
        <taxon>Pseudomonadota</taxon>
        <taxon>Betaproteobacteria</taxon>
        <taxon>Burkholderiales</taxon>
        <taxon>Burkholderiaceae</taxon>
        <taxon>Paraburkholderia</taxon>
    </lineage>
</organism>
<keyword evidence="3" id="KW-1185">Reference proteome</keyword>
<dbReference type="Proteomes" id="UP000789704">
    <property type="component" value="Unassembled WGS sequence"/>
</dbReference>
<feature type="transmembrane region" description="Helical" evidence="1">
    <location>
        <begin position="20"/>
        <end position="41"/>
    </location>
</feature>
<name>A0A9N8RZW9_9BURK</name>
<keyword evidence="1" id="KW-1133">Transmembrane helix</keyword>
<gene>
    <name evidence="2" type="ORF">LMG31841_04319</name>
</gene>
<proteinExistence type="predicted"/>
<keyword evidence="1" id="KW-0472">Membrane</keyword>
<evidence type="ECO:0008006" key="4">
    <source>
        <dbReference type="Google" id="ProtNLM"/>
    </source>
</evidence>
<dbReference type="AlphaFoldDB" id="A0A9N8RZW9"/>
<dbReference type="Pfam" id="PF05987">
    <property type="entry name" value="DUF898"/>
    <property type="match status" value="1"/>
</dbReference>
<evidence type="ECO:0000256" key="1">
    <source>
        <dbReference type="SAM" id="Phobius"/>
    </source>
</evidence>
<accession>A0A9N8RZW9</accession>
<reference evidence="2" key="1">
    <citation type="submission" date="2021-04" db="EMBL/GenBank/DDBJ databases">
        <authorList>
            <person name="Vanwijnsberghe S."/>
        </authorList>
    </citation>
    <scope>NUCLEOTIDE SEQUENCE</scope>
    <source>
        <strain evidence="2">LMG 31841</strain>
    </source>
</reference>
<evidence type="ECO:0000313" key="3">
    <source>
        <dbReference type="Proteomes" id="UP000789704"/>
    </source>
</evidence>
<sequence length="70" mass="8171">MNLVTGRNPLLTYDGSTGALYGIFIRNFVLTVLTLGIYRFWATTNTHRYVWSSMRFQGTRFEYTGRNRTP</sequence>
<protein>
    <recommendedName>
        <fullName evidence="4">DUF898 domain-containing protein</fullName>
    </recommendedName>
</protein>